<name>A0A7D9IX14_PARCT</name>
<comment type="caution">
    <text evidence="1">The sequence shown here is derived from an EMBL/GenBank/DDBJ whole genome shotgun (WGS) entry which is preliminary data.</text>
</comment>
<gene>
    <name evidence="1" type="ORF">PACLA_8A024552</name>
</gene>
<reference evidence="1" key="1">
    <citation type="submission" date="2020-04" db="EMBL/GenBank/DDBJ databases">
        <authorList>
            <person name="Alioto T."/>
            <person name="Alioto T."/>
            <person name="Gomez Garrido J."/>
        </authorList>
    </citation>
    <scope>NUCLEOTIDE SEQUENCE</scope>
    <source>
        <strain evidence="1">A484AB</strain>
    </source>
</reference>
<evidence type="ECO:0000313" key="1">
    <source>
        <dbReference type="EMBL" id="CAB4015701.1"/>
    </source>
</evidence>
<dbReference type="Proteomes" id="UP001152795">
    <property type="component" value="Unassembled WGS sequence"/>
</dbReference>
<sequence>AEHDMSVRVSEMPIETYVQMSNLPSRPMTMQRKSILCKNYRLSDVTLERGYDNSVRLRLIHFDDVNVPMNLPNTTKNVNVFLRNSQLRVRLYNGKIGPPVVFLNIRQGLGAPGSKFSKAPLVEVPKARVECHYLKCHFLDFGERFYRILMEAPVFSRHITDDLSFIIIPTATSTNLSRKYGISVLSNSDQSYSSYKEYVVETFCTNKTPDYLYAITDYKLFRKDRIAFRKAKNKATNLLRKTKQTYFKNKVAENRNDPRKLWRLIRELDGVNVKENFTWRLNDGDKLVSDKYQIVEMFNSYFIELPKSIFTELINITGDYISPEKRVHSQLEIPHITPEQVNDFLDQIPVNKATGPDGVGIRLLKLAAPVISESLSRIINSCIITGKFPTKWKEAIVTPIYKDQIKHSVADIYADDTTLSYAHDYSSAPQSITVELQKDITNLADWSRVNHMVLNEEKTKTLLIAGKRLKKKMDTLDIDLMLNGKKLQQVTSFKLLGVTLDDELSFDIH</sequence>
<dbReference type="PANTHER" id="PTHR47510:SF3">
    <property type="entry name" value="ENDO_EXONUCLEASE_PHOSPHATASE DOMAIN-CONTAINING PROTEIN"/>
    <property type="match status" value="1"/>
</dbReference>
<dbReference type="AlphaFoldDB" id="A0A7D9IX14"/>
<keyword evidence="2" id="KW-1185">Reference proteome</keyword>
<protein>
    <submittedName>
        <fullName evidence="1">Uncharacterized protein</fullName>
    </submittedName>
</protein>
<dbReference type="EMBL" id="CACRXK020008811">
    <property type="protein sequence ID" value="CAB4015701.1"/>
    <property type="molecule type" value="Genomic_DNA"/>
</dbReference>
<feature type="non-terminal residue" evidence="1">
    <location>
        <position position="1"/>
    </location>
</feature>
<organism evidence="1 2">
    <name type="scientific">Paramuricea clavata</name>
    <name type="common">Red gorgonian</name>
    <name type="synonym">Violescent sea-whip</name>
    <dbReference type="NCBI Taxonomy" id="317549"/>
    <lineage>
        <taxon>Eukaryota</taxon>
        <taxon>Metazoa</taxon>
        <taxon>Cnidaria</taxon>
        <taxon>Anthozoa</taxon>
        <taxon>Octocorallia</taxon>
        <taxon>Malacalcyonacea</taxon>
        <taxon>Plexauridae</taxon>
        <taxon>Paramuricea</taxon>
    </lineage>
</organism>
<dbReference type="PANTHER" id="PTHR47510">
    <property type="entry name" value="REVERSE TRANSCRIPTASE DOMAIN-CONTAINING PROTEIN"/>
    <property type="match status" value="1"/>
</dbReference>
<feature type="non-terminal residue" evidence="1">
    <location>
        <position position="509"/>
    </location>
</feature>
<dbReference type="OrthoDB" id="2717295at2759"/>
<evidence type="ECO:0000313" key="2">
    <source>
        <dbReference type="Proteomes" id="UP001152795"/>
    </source>
</evidence>
<proteinExistence type="predicted"/>
<accession>A0A7D9IX14</accession>